<comment type="caution">
    <text evidence="3">The sequence shown here is derived from an EMBL/GenBank/DDBJ whole genome shotgun (WGS) entry which is preliminary data.</text>
</comment>
<evidence type="ECO:0000256" key="1">
    <source>
        <dbReference type="SAM" id="Coils"/>
    </source>
</evidence>
<feature type="region of interest" description="Disordered" evidence="2">
    <location>
        <begin position="934"/>
        <end position="1050"/>
    </location>
</feature>
<accession>A0AAD7YUK1</accession>
<feature type="compositionally biased region" description="Basic and acidic residues" evidence="2">
    <location>
        <begin position="957"/>
        <end position="983"/>
    </location>
</feature>
<keyword evidence="1" id="KW-0175">Coiled coil</keyword>
<feature type="region of interest" description="Disordered" evidence="2">
    <location>
        <begin position="510"/>
        <end position="548"/>
    </location>
</feature>
<proteinExistence type="predicted"/>
<feature type="coiled-coil region" evidence="1">
    <location>
        <begin position="173"/>
        <end position="354"/>
    </location>
</feature>
<name>A0AAD7YUK1_MYTSE</name>
<gene>
    <name evidence="3" type="ORF">PYW07_001109</name>
</gene>
<feature type="compositionally biased region" description="Polar residues" evidence="2">
    <location>
        <begin position="984"/>
        <end position="1019"/>
    </location>
</feature>
<evidence type="ECO:0000313" key="3">
    <source>
        <dbReference type="EMBL" id="KAJ8726411.1"/>
    </source>
</evidence>
<feature type="region of interest" description="Disordered" evidence="2">
    <location>
        <begin position="1093"/>
        <end position="1114"/>
    </location>
</feature>
<feature type="region of interest" description="Disordered" evidence="2">
    <location>
        <begin position="864"/>
        <end position="894"/>
    </location>
</feature>
<feature type="compositionally biased region" description="Basic and acidic residues" evidence="2">
    <location>
        <begin position="763"/>
        <end position="774"/>
    </location>
</feature>
<dbReference type="EMBL" id="JARGEI010000009">
    <property type="protein sequence ID" value="KAJ8726411.1"/>
    <property type="molecule type" value="Genomic_DNA"/>
</dbReference>
<feature type="compositionally biased region" description="Polar residues" evidence="2">
    <location>
        <begin position="940"/>
        <end position="955"/>
    </location>
</feature>
<feature type="region of interest" description="Disordered" evidence="2">
    <location>
        <begin position="755"/>
        <end position="774"/>
    </location>
</feature>
<evidence type="ECO:0000256" key="2">
    <source>
        <dbReference type="SAM" id="MobiDB-lite"/>
    </source>
</evidence>
<reference evidence="3" key="1">
    <citation type="submission" date="2023-03" db="EMBL/GenBank/DDBJ databases">
        <title>Chromosome-level genomes of two armyworms, Mythimna separata and Mythimna loreyi, provide insights into the biosynthesis and reception of sex pheromones.</title>
        <authorList>
            <person name="Zhao H."/>
        </authorList>
    </citation>
    <scope>NUCLEOTIDE SEQUENCE</scope>
    <source>
        <strain evidence="3">BeijingLab</strain>
        <tissue evidence="3">Pupa</tissue>
    </source>
</reference>
<dbReference type="Proteomes" id="UP001231518">
    <property type="component" value="Chromosome 10"/>
</dbReference>
<feature type="compositionally biased region" description="Polar residues" evidence="2">
    <location>
        <begin position="512"/>
        <end position="524"/>
    </location>
</feature>
<feature type="coiled-coil region" evidence="1">
    <location>
        <begin position="85"/>
        <end position="143"/>
    </location>
</feature>
<protein>
    <submittedName>
        <fullName evidence="3">Uncharacterized protein</fullName>
    </submittedName>
</protein>
<feature type="region of interest" description="Disordered" evidence="2">
    <location>
        <begin position="424"/>
        <end position="457"/>
    </location>
</feature>
<keyword evidence="4" id="KW-1185">Reference proteome</keyword>
<organism evidence="3 4">
    <name type="scientific">Mythimna separata</name>
    <name type="common">Oriental armyworm</name>
    <name type="synonym">Pseudaletia separata</name>
    <dbReference type="NCBI Taxonomy" id="271217"/>
    <lineage>
        <taxon>Eukaryota</taxon>
        <taxon>Metazoa</taxon>
        <taxon>Ecdysozoa</taxon>
        <taxon>Arthropoda</taxon>
        <taxon>Hexapoda</taxon>
        <taxon>Insecta</taxon>
        <taxon>Pterygota</taxon>
        <taxon>Neoptera</taxon>
        <taxon>Endopterygota</taxon>
        <taxon>Lepidoptera</taxon>
        <taxon>Glossata</taxon>
        <taxon>Ditrysia</taxon>
        <taxon>Noctuoidea</taxon>
        <taxon>Noctuidae</taxon>
        <taxon>Noctuinae</taxon>
        <taxon>Hadenini</taxon>
        <taxon>Mythimna</taxon>
    </lineage>
</organism>
<sequence>MSSSYENTVFDFDLDFLNQPAASNAEPDLQARADRLRKSVLFLKKRVKYVDGYVSAFYAADKKVEEYKVQQTQLKDQCKQHHVEIGSFIEKVTRLENELQVAEARERQKDEKISDLENRIVVLQTLQNQLKYLEIEKNKTERTAVKAGRKNGKSNSNNGLVEIETLRKENAKLLKENVRIPSLEKEIESLRKKNALSKAEKINDNNEIARIQTLEKEVERLSKENAKISELENEVETLNNKNTELLQLEKDNENLEKEIAKIPKLTEEIENLQKENAKITKLTKEIEILRKENAEITNLRQENKNILKQNIEISNLQKEIETLRIKNEKFEAENIALKEEITKISNKAEETETQLTHITSVTKEIGKLQQKKSTRKYKSLPDKNCEWWDHSKAENAVFEDSVLSPPPSDANIVENSSIAGEEIAVRRESDNEVASVDTGRGSSLANSDSDKGLNSPEYVLNYIPPNEQSIENKDAAMSTNSNLLEEIHTSTNSKVEHDKNQNVCKPRRASLRKSQTNQVNQTNAVREVSKSVDTADNGGGKKQVQDEREKECLEINNSLRCDSHTDLELGHIFSTMKLNYKAVSPIPRTPVRMYDVDSTLSASELKSKKDRCNILCKETAVFLLQLSIRLDVDPNSVTVNDCERLIAYFDSILKFKPNSTECSIPNINSKNMQISDCVLSHDDHNLVATSYPESITSSLEIGTELLQNNKGDEVVSQNSAVVDKHQNQMNPSPPDVNRHKQKEKELQCLATSMDESQTFNHSVSEESTEKNKISEVTDTIKCNDQSPIENSSGRKAKKMTKLGKLKKKFEPKYKIRKEKTPPRKLSNKIKQLFHTPKKVPENESSASLNRKDVYEKAVKVMAELNSQQSAKTKSPPKHDKVLMSPRRKSSLEKDINSNNDNLVIKNYSMTTKRKLSELFDTCTVVLTKDPLLLSPRKTKNSTNHKPAEENNSTSIREPCDKKNVTQTTKESKIEDSSTNRVIEDINATSHTHSATQANNSSTHKTKEVNNTMIQQTKGDTSAKTEEAETQENKTCSETLPRKRRRRSSEEPLIQFKRVTRSATMNTRLSTEDNTPLSQFKADESNTNLIVGTSANENDTQLNNENTSQSLQRDQHNNSVVNYGDLDDFSENLQHDKKMSAPVRGENTEATTSDPKESILCYMLEKYGVETVRPQEKKIPDNIVKQICEKLEQDVTIIAEAKDNKSAMTNFVEDLRKLNYKHFVAGLMKFFAKPERKDELFGKVYSHPAPPMTKTEQILLFAIHQLEIHWPSVDIVDVVLSSIEFLLFKLNRTPDFGVIESTSHFYAVLCRYVKAKSRLRLFMLDAMYCIQFKSIPLIKQCLEVWMHVIPLSHLGVAKTPLVTCLVYLLHFYKCEDKFNRVTEVRKILRDKYYYQITDWNESRILEMFRNSIKDLKDVPIEKKMLRLALIILAKRRGAQWCQNNIIKSLLQPMIEKENVRNNVKEFCISMIGPLMKPYPADMKVHCEIAINQLVDILDKKPSSEMEEAAITSMMYINRHDQRSINKTLLSRKMKPMSSELEKAIRDYVKTKPLRVWKNNLATIFR</sequence>
<evidence type="ECO:0000313" key="4">
    <source>
        <dbReference type="Proteomes" id="UP001231518"/>
    </source>
</evidence>